<feature type="signal peptide" evidence="13">
    <location>
        <begin position="1"/>
        <end position="19"/>
    </location>
</feature>
<dbReference type="RefSeq" id="XP_052949572.1">
    <property type="nucleotide sequence ID" value="XM_053093017.1"/>
</dbReference>
<sequence length="322" mass="34879">MNKSKLVLALVYAVSQVSAHIALWDEAMYGFDPKDVNQYQPVEPLADLPFSSWWFHGYINRPPAPGKMMNLPSGGTYHGQVACNKALTTLGGTPEQRNGIYACEGDDPNIGGIGAMHTDDKWNTPVSQLKDVKGCGLSIAYKSDPFALQPEDFTVISTNYTCPWFKHVEFQIPADLPPCPPGGCHCMWGWVHSTLAGSEQNYVLNYRCNVTGATGMRELPPPKTANKCHLPQDTTNCTVGAKQPHYWLQLERNNNHQAYMDPPFYNGDYGYLNGAQTDLWAGLGPQGSAGRTSPTDSTSPPARKASSTSSSVASSSSVAGAS</sequence>
<dbReference type="Proteomes" id="UP001164286">
    <property type="component" value="Unassembled WGS sequence"/>
</dbReference>
<dbReference type="GO" id="GO:0046872">
    <property type="term" value="F:metal ion binding"/>
    <property type="evidence" value="ECO:0007669"/>
    <property type="project" value="UniProtKB-KW"/>
</dbReference>
<feature type="non-terminal residue" evidence="14">
    <location>
        <position position="1"/>
    </location>
</feature>
<dbReference type="GO" id="GO:0004497">
    <property type="term" value="F:monooxygenase activity"/>
    <property type="evidence" value="ECO:0007669"/>
    <property type="project" value="UniProtKB-KW"/>
</dbReference>
<accession>A0AA38LXP9</accession>
<dbReference type="Pfam" id="PF22810">
    <property type="entry name" value="LPMO_AA14"/>
    <property type="match status" value="1"/>
</dbReference>
<keyword evidence="8" id="KW-0503">Monooxygenase</keyword>
<organism evidence="14 15">
    <name type="scientific">Dioszegia hungarica</name>
    <dbReference type="NCBI Taxonomy" id="4972"/>
    <lineage>
        <taxon>Eukaryota</taxon>
        <taxon>Fungi</taxon>
        <taxon>Dikarya</taxon>
        <taxon>Basidiomycota</taxon>
        <taxon>Agaricomycotina</taxon>
        <taxon>Tremellomycetes</taxon>
        <taxon>Tremellales</taxon>
        <taxon>Bulleribasidiaceae</taxon>
        <taxon>Dioszegia</taxon>
    </lineage>
</organism>
<evidence type="ECO:0000313" key="15">
    <source>
        <dbReference type="Proteomes" id="UP001164286"/>
    </source>
</evidence>
<protein>
    <submittedName>
        <fullName evidence="14">Uncharacterized protein</fullName>
    </submittedName>
</protein>
<feature type="region of interest" description="Disordered" evidence="12">
    <location>
        <begin position="282"/>
        <end position="322"/>
    </location>
</feature>
<evidence type="ECO:0000256" key="8">
    <source>
        <dbReference type="ARBA" id="ARBA00023033"/>
    </source>
</evidence>
<keyword evidence="15" id="KW-1185">Reference proteome</keyword>
<evidence type="ECO:0000256" key="1">
    <source>
        <dbReference type="ARBA" id="ARBA00001973"/>
    </source>
</evidence>
<dbReference type="EMBL" id="JAKWFO010000001">
    <property type="protein sequence ID" value="KAI9639795.1"/>
    <property type="molecule type" value="Genomic_DNA"/>
</dbReference>
<evidence type="ECO:0000313" key="14">
    <source>
        <dbReference type="EMBL" id="KAI9639795.1"/>
    </source>
</evidence>
<comment type="cofactor">
    <cofactor evidence="1">
        <name>Cu(2+)</name>
        <dbReference type="ChEBI" id="CHEBI:29036"/>
    </cofactor>
</comment>
<evidence type="ECO:0000256" key="6">
    <source>
        <dbReference type="ARBA" id="ARBA00023002"/>
    </source>
</evidence>
<proteinExistence type="inferred from homology"/>
<evidence type="ECO:0000256" key="4">
    <source>
        <dbReference type="ARBA" id="ARBA00022723"/>
    </source>
</evidence>
<comment type="similarity">
    <text evidence="11">Belongs to the polysaccharide monooxygenase AA14 family.</text>
</comment>
<comment type="caution">
    <text evidence="14">The sequence shown here is derived from an EMBL/GenBank/DDBJ whole genome shotgun (WGS) entry which is preliminary data.</text>
</comment>
<evidence type="ECO:0000256" key="10">
    <source>
        <dbReference type="ARBA" id="ARBA00023180"/>
    </source>
</evidence>
<dbReference type="GeneID" id="77732222"/>
<keyword evidence="9" id="KW-1015">Disulfide bond</keyword>
<keyword evidence="5 13" id="KW-0732">Signal</keyword>
<keyword evidence="6" id="KW-0560">Oxidoreductase</keyword>
<dbReference type="GO" id="GO:0005576">
    <property type="term" value="C:extracellular region"/>
    <property type="evidence" value="ECO:0007669"/>
    <property type="project" value="UniProtKB-SubCell"/>
</dbReference>
<keyword evidence="3" id="KW-0964">Secreted</keyword>
<evidence type="ECO:0000256" key="5">
    <source>
        <dbReference type="ARBA" id="ARBA00022729"/>
    </source>
</evidence>
<evidence type="ECO:0000256" key="2">
    <source>
        <dbReference type="ARBA" id="ARBA00004613"/>
    </source>
</evidence>
<evidence type="ECO:0000256" key="13">
    <source>
        <dbReference type="SAM" id="SignalP"/>
    </source>
</evidence>
<feature type="compositionally biased region" description="Low complexity" evidence="12">
    <location>
        <begin position="297"/>
        <end position="322"/>
    </location>
</feature>
<gene>
    <name evidence="14" type="ORF">MKK02DRAFT_4463</name>
</gene>
<dbReference type="InterPro" id="IPR054497">
    <property type="entry name" value="LPMO_AA14"/>
</dbReference>
<evidence type="ECO:0000256" key="3">
    <source>
        <dbReference type="ARBA" id="ARBA00022525"/>
    </source>
</evidence>
<dbReference type="AlphaFoldDB" id="A0AA38LXP9"/>
<evidence type="ECO:0000256" key="9">
    <source>
        <dbReference type="ARBA" id="ARBA00023157"/>
    </source>
</evidence>
<name>A0AA38LXP9_9TREE</name>
<reference evidence="14" key="1">
    <citation type="journal article" date="2022" name="G3 (Bethesda)">
        <title>High quality genome of the basidiomycete yeast Dioszegia hungarica PDD-24b-2 isolated from cloud water.</title>
        <authorList>
            <person name="Jarrige D."/>
            <person name="Haridas S."/>
            <person name="Bleykasten-Grosshans C."/>
            <person name="Joly M."/>
            <person name="Nadalig T."/>
            <person name="Sancelme M."/>
            <person name="Vuilleumier S."/>
            <person name="Grigoriev I.V."/>
            <person name="Amato P."/>
            <person name="Bringel F."/>
        </authorList>
    </citation>
    <scope>NUCLEOTIDE SEQUENCE</scope>
    <source>
        <strain evidence="14">PDD-24b-2</strain>
    </source>
</reference>
<keyword evidence="7" id="KW-0186">Copper</keyword>
<feature type="chain" id="PRO_5041392604" evidence="13">
    <location>
        <begin position="20"/>
        <end position="322"/>
    </location>
</feature>
<keyword evidence="10" id="KW-0325">Glycoprotein</keyword>
<evidence type="ECO:0000256" key="7">
    <source>
        <dbReference type="ARBA" id="ARBA00023008"/>
    </source>
</evidence>
<evidence type="ECO:0000256" key="12">
    <source>
        <dbReference type="SAM" id="MobiDB-lite"/>
    </source>
</evidence>
<comment type="subcellular location">
    <subcellularLocation>
        <location evidence="2">Secreted</location>
    </subcellularLocation>
</comment>
<evidence type="ECO:0000256" key="11">
    <source>
        <dbReference type="ARBA" id="ARBA00046340"/>
    </source>
</evidence>
<keyword evidence="4" id="KW-0479">Metal-binding</keyword>